<reference evidence="1" key="1">
    <citation type="submission" date="2022-02" db="EMBL/GenBank/DDBJ databases">
        <title>Crop Bioprotection Bacillus Genome Sequencing.</title>
        <authorList>
            <person name="Dunlap C."/>
        </authorList>
    </citation>
    <scope>NUCLEOTIDE SEQUENCE</scope>
    <source>
        <strain evidence="1">98-1</strain>
    </source>
</reference>
<gene>
    <name evidence="1" type="ORF">MOC71_03385</name>
</gene>
<dbReference type="Proteomes" id="UP001067121">
    <property type="component" value="Unassembled WGS sequence"/>
</dbReference>
<comment type="caution">
    <text evidence="1">The sequence shown here is derived from an EMBL/GenBank/DDBJ whole genome shotgun (WGS) entry which is preliminary data.</text>
</comment>
<dbReference type="EMBL" id="JALAOH010000006">
    <property type="protein sequence ID" value="MCY8315809.1"/>
    <property type="molecule type" value="Genomic_DNA"/>
</dbReference>
<accession>A0AAP3CGB9</accession>
<dbReference type="RefSeq" id="WP_268542451.1">
    <property type="nucleotide sequence ID" value="NZ_JALAOH010000006.1"/>
</dbReference>
<evidence type="ECO:0000313" key="2">
    <source>
        <dbReference type="Proteomes" id="UP001067121"/>
    </source>
</evidence>
<sequence>MYLISQVWLNQKFTIVISESPTTHQRQLNKLQELGGSVISSDCSADTLGSVIVNGKRSVWPLTKAEAIEQRSESNG</sequence>
<name>A0AAP3CGB9_BACVA</name>
<protein>
    <submittedName>
        <fullName evidence="1">Uncharacterized protein</fullName>
    </submittedName>
</protein>
<evidence type="ECO:0000313" key="1">
    <source>
        <dbReference type="EMBL" id="MCY8315809.1"/>
    </source>
</evidence>
<organism evidence="1 2">
    <name type="scientific">Bacillus vallismortis</name>
    <dbReference type="NCBI Taxonomy" id="72361"/>
    <lineage>
        <taxon>Bacteria</taxon>
        <taxon>Bacillati</taxon>
        <taxon>Bacillota</taxon>
        <taxon>Bacilli</taxon>
        <taxon>Bacillales</taxon>
        <taxon>Bacillaceae</taxon>
        <taxon>Bacillus</taxon>
    </lineage>
</organism>
<dbReference type="AlphaFoldDB" id="A0AAP3CGB9"/>
<proteinExistence type="predicted"/>